<evidence type="ECO:0000313" key="3">
    <source>
        <dbReference type="EMBL" id="OMJ87816.1"/>
    </source>
</evidence>
<dbReference type="InterPro" id="IPR045242">
    <property type="entry name" value="Syntaxin"/>
</dbReference>
<dbReference type="GO" id="GO:0005484">
    <property type="term" value="F:SNAP receptor activity"/>
    <property type="evidence" value="ECO:0007669"/>
    <property type="project" value="TreeGrafter"/>
</dbReference>
<dbReference type="PROSITE" id="PS50192">
    <property type="entry name" value="T_SNARE"/>
    <property type="match status" value="1"/>
</dbReference>
<dbReference type="GO" id="GO:0048278">
    <property type="term" value="P:vesicle docking"/>
    <property type="evidence" value="ECO:0007669"/>
    <property type="project" value="TreeGrafter"/>
</dbReference>
<evidence type="ECO:0000313" key="4">
    <source>
        <dbReference type="Proteomes" id="UP000187209"/>
    </source>
</evidence>
<sequence>MSFNSQHRGLQRYLIETSTQKQGEVIKLQIREVQKLTTKLQKTYSSSDAISLTEKIQQVQNSIAELERIEPSSAHELNEKKKLLLAYEKEMKLIRKSVQNIQESPLPPPAETTIQAVIFEDEVLAEKAKELKLIESHIIEINSMLKDCAETIQDQGKDLDSIENFVEISSDSTKDAVSELEKANSYQNKGSKCCIYTTVIAALIAGVIILLFYIFNSDDNDDNKTT</sequence>
<reference evidence="3 4" key="1">
    <citation type="submission" date="2016-11" db="EMBL/GenBank/DDBJ databases">
        <title>The macronuclear genome of Stentor coeruleus: a giant cell with tiny introns.</title>
        <authorList>
            <person name="Slabodnick M."/>
            <person name="Ruby J.G."/>
            <person name="Reiff S.B."/>
            <person name="Swart E.C."/>
            <person name="Gosai S."/>
            <person name="Prabakaran S."/>
            <person name="Witkowska E."/>
            <person name="Larue G.E."/>
            <person name="Fisher S."/>
            <person name="Freeman R.M."/>
            <person name="Gunawardena J."/>
            <person name="Chu W."/>
            <person name="Stover N.A."/>
            <person name="Gregory B.D."/>
            <person name="Nowacki M."/>
            <person name="Derisi J."/>
            <person name="Roy S.W."/>
            <person name="Marshall W.F."/>
            <person name="Sood P."/>
        </authorList>
    </citation>
    <scope>NUCLEOTIDE SEQUENCE [LARGE SCALE GENOMIC DNA]</scope>
    <source>
        <strain evidence="3">WM001</strain>
    </source>
</reference>
<dbReference type="EMBL" id="MPUH01000167">
    <property type="protein sequence ID" value="OMJ87816.1"/>
    <property type="molecule type" value="Genomic_DNA"/>
</dbReference>
<accession>A0A1R2CFV1</accession>
<keyword evidence="1" id="KW-0812">Transmembrane</keyword>
<dbReference type="GO" id="GO:0006906">
    <property type="term" value="P:vesicle fusion"/>
    <property type="evidence" value="ECO:0007669"/>
    <property type="project" value="TreeGrafter"/>
</dbReference>
<feature type="transmembrane region" description="Helical" evidence="1">
    <location>
        <begin position="193"/>
        <end position="215"/>
    </location>
</feature>
<keyword evidence="1" id="KW-1133">Transmembrane helix</keyword>
<dbReference type="OrthoDB" id="75754at2759"/>
<comment type="caution">
    <text evidence="3">The sequence shown here is derived from an EMBL/GenBank/DDBJ whole genome shotgun (WGS) entry which is preliminary data.</text>
</comment>
<dbReference type="SUPFAM" id="SSF58038">
    <property type="entry name" value="SNARE fusion complex"/>
    <property type="match status" value="1"/>
</dbReference>
<protein>
    <recommendedName>
        <fullName evidence="2">t-SNARE coiled-coil homology domain-containing protein</fullName>
    </recommendedName>
</protein>
<evidence type="ECO:0000259" key="2">
    <source>
        <dbReference type="PROSITE" id="PS50192"/>
    </source>
</evidence>
<dbReference type="GO" id="GO:0031201">
    <property type="term" value="C:SNARE complex"/>
    <property type="evidence" value="ECO:0007669"/>
    <property type="project" value="TreeGrafter"/>
</dbReference>
<dbReference type="SMART" id="SM00397">
    <property type="entry name" value="t_SNARE"/>
    <property type="match status" value="1"/>
</dbReference>
<proteinExistence type="predicted"/>
<evidence type="ECO:0000256" key="1">
    <source>
        <dbReference type="SAM" id="Phobius"/>
    </source>
</evidence>
<name>A0A1R2CFV1_9CILI</name>
<dbReference type="InterPro" id="IPR000727">
    <property type="entry name" value="T_SNARE_dom"/>
</dbReference>
<dbReference type="GO" id="GO:0006886">
    <property type="term" value="P:intracellular protein transport"/>
    <property type="evidence" value="ECO:0007669"/>
    <property type="project" value="TreeGrafter"/>
</dbReference>
<organism evidence="3 4">
    <name type="scientific">Stentor coeruleus</name>
    <dbReference type="NCBI Taxonomy" id="5963"/>
    <lineage>
        <taxon>Eukaryota</taxon>
        <taxon>Sar</taxon>
        <taxon>Alveolata</taxon>
        <taxon>Ciliophora</taxon>
        <taxon>Postciliodesmatophora</taxon>
        <taxon>Heterotrichea</taxon>
        <taxon>Heterotrichida</taxon>
        <taxon>Stentoridae</taxon>
        <taxon>Stentor</taxon>
    </lineage>
</organism>
<dbReference type="Pfam" id="PF05739">
    <property type="entry name" value="SNARE"/>
    <property type="match status" value="1"/>
</dbReference>
<keyword evidence="4" id="KW-1185">Reference proteome</keyword>
<dbReference type="GO" id="GO:0012505">
    <property type="term" value="C:endomembrane system"/>
    <property type="evidence" value="ECO:0007669"/>
    <property type="project" value="TreeGrafter"/>
</dbReference>
<dbReference type="Gene3D" id="1.20.5.110">
    <property type="match status" value="1"/>
</dbReference>
<keyword evidence="1" id="KW-0472">Membrane</keyword>
<dbReference type="PANTHER" id="PTHR19957">
    <property type="entry name" value="SYNTAXIN"/>
    <property type="match status" value="1"/>
</dbReference>
<feature type="domain" description="T-SNARE coiled-coil homology" evidence="2">
    <location>
        <begin position="121"/>
        <end position="183"/>
    </location>
</feature>
<gene>
    <name evidence="3" type="ORF">SteCoe_10378</name>
</gene>
<dbReference type="AlphaFoldDB" id="A0A1R2CFV1"/>
<dbReference type="Proteomes" id="UP000187209">
    <property type="component" value="Unassembled WGS sequence"/>
</dbReference>
<dbReference type="GO" id="GO:0000149">
    <property type="term" value="F:SNARE binding"/>
    <property type="evidence" value="ECO:0007669"/>
    <property type="project" value="TreeGrafter"/>
</dbReference>